<feature type="domain" description="Vacuolar protein sorting-associated protein 54 N-terminal" evidence="7">
    <location>
        <begin position="1219"/>
        <end position="1508"/>
    </location>
</feature>
<feature type="domain" description="Syndetin C-terminal" evidence="6">
    <location>
        <begin position="1931"/>
        <end position="2160"/>
    </location>
</feature>
<dbReference type="GO" id="GO:0015031">
    <property type="term" value="P:protein transport"/>
    <property type="evidence" value="ECO:0007669"/>
    <property type="project" value="UniProtKB-KW"/>
</dbReference>
<evidence type="ECO:0000259" key="6">
    <source>
        <dbReference type="Pfam" id="PF10474"/>
    </source>
</evidence>
<dbReference type="GO" id="GO:1990745">
    <property type="term" value="C:EARP complex"/>
    <property type="evidence" value="ECO:0007669"/>
    <property type="project" value="InterPro"/>
</dbReference>
<keyword evidence="9" id="KW-1185">Reference proteome</keyword>
<protein>
    <recommendedName>
        <fullName evidence="10">Vacuolar protein sorting-associated protein 54 N-terminal domain-containing protein</fullName>
    </recommendedName>
</protein>
<dbReference type="PANTHER" id="PTHR13258:SF0">
    <property type="entry name" value="SYNDETIN"/>
    <property type="match status" value="1"/>
</dbReference>
<proteinExistence type="predicted"/>
<dbReference type="InterPro" id="IPR019515">
    <property type="entry name" value="VPS54_N"/>
</dbReference>
<dbReference type="GO" id="GO:0000149">
    <property type="term" value="F:SNARE binding"/>
    <property type="evidence" value="ECO:0007669"/>
    <property type="project" value="TreeGrafter"/>
</dbReference>
<evidence type="ECO:0000256" key="3">
    <source>
        <dbReference type="ARBA" id="ARBA00023054"/>
    </source>
</evidence>
<feature type="compositionally biased region" description="Basic and acidic residues" evidence="4">
    <location>
        <begin position="989"/>
        <end position="1002"/>
    </location>
</feature>
<feature type="compositionally biased region" description="Basic and acidic residues" evidence="4">
    <location>
        <begin position="1"/>
        <end position="12"/>
    </location>
</feature>
<dbReference type="GO" id="GO:0032456">
    <property type="term" value="P:endocytic recycling"/>
    <property type="evidence" value="ECO:0007669"/>
    <property type="project" value="InterPro"/>
</dbReference>
<reference evidence="8" key="1">
    <citation type="submission" date="2023-07" db="EMBL/GenBank/DDBJ databases">
        <title>A chromosome-level genome assembly of Lolium multiflorum.</title>
        <authorList>
            <person name="Chen Y."/>
            <person name="Copetti D."/>
            <person name="Kolliker R."/>
            <person name="Studer B."/>
        </authorList>
    </citation>
    <scope>NUCLEOTIDE SEQUENCE</scope>
    <source>
        <strain evidence="8">02402/16</strain>
        <tissue evidence="8">Leaf</tissue>
    </source>
</reference>
<evidence type="ECO:0000313" key="8">
    <source>
        <dbReference type="EMBL" id="KAK1695773.1"/>
    </source>
</evidence>
<dbReference type="Pfam" id="PF13692">
    <property type="entry name" value="Glyco_trans_1_4"/>
    <property type="match status" value="1"/>
</dbReference>
<feature type="compositionally biased region" description="Pro residues" evidence="4">
    <location>
        <begin position="1037"/>
        <end position="1046"/>
    </location>
</feature>
<feature type="region of interest" description="Disordered" evidence="4">
    <location>
        <begin position="1028"/>
        <end position="1117"/>
    </location>
</feature>
<feature type="region of interest" description="Disordered" evidence="4">
    <location>
        <begin position="1519"/>
        <end position="1559"/>
    </location>
</feature>
<feature type="compositionally biased region" description="Low complexity" evidence="4">
    <location>
        <begin position="561"/>
        <end position="579"/>
    </location>
</feature>
<name>A0AAD8U139_LOLMU</name>
<dbReference type="Pfam" id="PF10475">
    <property type="entry name" value="Vps54_N"/>
    <property type="match status" value="1"/>
</dbReference>
<evidence type="ECO:0008006" key="10">
    <source>
        <dbReference type="Google" id="ProtNLM"/>
    </source>
</evidence>
<evidence type="ECO:0000259" key="7">
    <source>
        <dbReference type="Pfam" id="PF10475"/>
    </source>
</evidence>
<organism evidence="8 9">
    <name type="scientific">Lolium multiflorum</name>
    <name type="common">Italian ryegrass</name>
    <name type="synonym">Lolium perenne subsp. multiflorum</name>
    <dbReference type="NCBI Taxonomy" id="4521"/>
    <lineage>
        <taxon>Eukaryota</taxon>
        <taxon>Viridiplantae</taxon>
        <taxon>Streptophyta</taxon>
        <taxon>Embryophyta</taxon>
        <taxon>Tracheophyta</taxon>
        <taxon>Spermatophyta</taxon>
        <taxon>Magnoliopsida</taxon>
        <taxon>Liliopsida</taxon>
        <taxon>Poales</taxon>
        <taxon>Poaceae</taxon>
        <taxon>BOP clade</taxon>
        <taxon>Pooideae</taxon>
        <taxon>Poodae</taxon>
        <taxon>Poeae</taxon>
        <taxon>Poeae Chloroplast Group 2 (Poeae type)</taxon>
        <taxon>Loliodinae</taxon>
        <taxon>Loliinae</taxon>
        <taxon>Lolium</taxon>
    </lineage>
</organism>
<evidence type="ECO:0000256" key="2">
    <source>
        <dbReference type="ARBA" id="ARBA00022927"/>
    </source>
</evidence>
<dbReference type="SUPFAM" id="SSF53756">
    <property type="entry name" value="UDP-Glycosyltransferase/glycogen phosphorylase"/>
    <property type="match status" value="1"/>
</dbReference>
<sequence>MWRRGAHSDAAHHLPAAGSGGASTSAAGAAVRRRRRPGLSCRPSHLFFALLVALFTASLLVVWQLLPIGDGADGEDALAPPAPGGGATRFTASRMALRAFDGGSRLEAARSARRWWPGLQPVRLALVVGTMNIDAESLLLATLAKSLVGLGYEVEVLAFSYGKAHDIWRTICRVNIVRFDKLKSVDWLKYNAVLVSSLEGKRVVSILMQEPFQLLPVVWLIHDDALGQHLRNYPESHLSIPNHIEDWRAHFNACTYVVFPDNHLPLLYSPLDTGNFLVISGSPVDIWAAKGYGTSHSQETLRKQHGIREEDVVVLVVGSYLFFDEIPWDYATVLRASAPHIMEIARTRKLRVQFILLCGNGSDAYNSAFQEFASHTGFPDDSVKHFPMTHDIRDLLMFVDIVLYGSLRQEPSFPPLLLRSMSSEIPVIVPNLTVITKYVTDGIHGFLFNSDDPSTAASAFMRILGEKRLLDTAYSVALEGKLLSKNMLAYECIIAHVKLLETVLHYPSDANLPLSFSKVKERTWLWDHFESKAALGNSSSEDERHSHTRIVGILLEESSQSNQTTYSDSNDTSSYDYPSLSDWNDLSEVEVSEDIETREMEEIDERVERPLLTWDEVYRNARKSERLKPEGNERDEGELERTGQPVCIYEIYHGEGAWPFLHHGSLYRGITLSKGGRRPRSDDVDAVMRLSILDNPYYRDLLCEFGAMFAIANRIDTVHKLPWIGFQSWRAAGRKVSLSESAEVILEKTMAGENHEDVIYYWVPIDTDQTSNFWSTCDCLNAGHCRTLFEDAFRIMYGLPEGIAALPPMPNDGDYWSTLHSWVMPTPSFLKFIMFSRMFVDSLHSLNGNNTEPANCLLGASQPEKRHCYCRILEILVNIWAYHSGRKMVYLNPVTGDVREQHPREERNEMWVKFFNFTLLKSMDEDLAEEADDGMHPGNDQWLWPLTGQVFWSGIADREREEKYIKKLDKKLKNKVKLLRKHDKIFDGKIAAEGKKQHETNHSPRSSSPLLPLFFSSSLVRVRPLHSHIPAKKPQTGQPPGPPPSPRAIQRTDDARSEPRPPGGSGSCRGRRSLPWSPAAPRLRGAAEMRGDAPPPTAPSASSSSPPSLFGGGGGDELFQSGPSPLVFLPLLLIQGGGMDLSRVGERLLSSVRSARSIGLLPPTPAPAPSRPEVPARAAAAAAAARAIAGLPPHERINLPSNSEDLVSIYGSNPQGPPVEDLEEVFYLEEFDPIKYILANISEAGGDATYFDKQSTMRLAQLDKIAERLSHHVMGHYEEMVKGMQLVMELEQDLKVANVICMNGRRHISSSKSEVSRDLVVNVKSKKKQALLDVLPVLTELRHAQDMQIELETFVEKENYFQAFQLLPEYLQILENYSGLSAVQEMGRGIEAWLARTIQKLDSRLLGVCQTFSEESYLTVIDAFALMGDIGGMAEKMQSFFLQEVLSQTHIVLKEMLEEEVGNNTQRNRFTYSDLCVQVPESKLRPCLLKTLESIFSLMRSYYAIMSFCPEVKMSQSPSETLVDSGRGHSSTVVNQDGVADATSDRIPSSDVSNPDASTSGADAPFYQLRTDATKLVAYTFERGRRNLWQLATSRLSVLLSCSAVCSTSTYQFLKNYEDLTIFILAGEAFCGFEASEFRQKLKTVCLNYVVTFHRQNIYALKMVLEKESWTIMSAEATQIISLAGLTGDGAALISPTSRSSTLPKECFSGTTATNKGRQKNGFASWLNIENPFSLKIENGSLESPKYNVLFSSSAGNNSVHGNGNNSPFDEENEDLLADFIDEDSQLPSRTLKTKIVKGNSSHWKDGDISSQTGSSLSLLRMMDKYARIMQKLEMVNVELFKGIFQLFGIFYHHIYETFGYQDRSQSGKPLPDSQSFRLKAALSKITQDSDQWIKPQNSLYPSSSPLSMNSTISQMDVMPTAPPSSMFTSYGLKERCTAAETLSLVARVLNRSRAHLHSVLSQSSTSVVEEFFGTLVDTVPDLAEHIHRTSARMLLHINGYPDKIANAKWEVKELGIEHNGYVDLLLGEFKHYKTRLDHGGISKELQQLLLEYGIESLAEVLVEGLSRVKRCTDEGRALMSLDLQVLINGLQHIVSSNVRPKLQTVDTFVKAYYLPETEYVHWARSHPEYSKTQVIGLVNLVATMKGWKRKTRIETIERIEAGP</sequence>
<keyword evidence="5" id="KW-0472">Membrane</keyword>
<feature type="compositionally biased region" description="Polar residues" evidence="4">
    <location>
        <begin position="1519"/>
        <end position="1535"/>
    </location>
</feature>
<feature type="compositionally biased region" description="Polar residues" evidence="4">
    <location>
        <begin position="1546"/>
        <end position="1559"/>
    </location>
</feature>
<dbReference type="PANTHER" id="PTHR13258">
    <property type="entry name" value="SYNDETIN"/>
    <property type="match status" value="1"/>
</dbReference>
<feature type="transmembrane region" description="Helical" evidence="5">
    <location>
        <begin position="44"/>
        <end position="66"/>
    </location>
</feature>
<comment type="caution">
    <text evidence="8">The sequence shown here is derived from an EMBL/GenBank/DDBJ whole genome shotgun (WGS) entry which is preliminary data.</text>
</comment>
<keyword evidence="2" id="KW-0653">Protein transport</keyword>
<keyword evidence="1" id="KW-0813">Transport</keyword>
<evidence type="ECO:0000256" key="1">
    <source>
        <dbReference type="ARBA" id="ARBA00022448"/>
    </source>
</evidence>
<dbReference type="Pfam" id="PF10474">
    <property type="entry name" value="Syndetin_C"/>
    <property type="match status" value="1"/>
</dbReference>
<dbReference type="GO" id="GO:0042147">
    <property type="term" value="P:retrograde transport, endosome to Golgi"/>
    <property type="evidence" value="ECO:0007669"/>
    <property type="project" value="InterPro"/>
</dbReference>
<keyword evidence="5" id="KW-1133">Transmembrane helix</keyword>
<dbReference type="Proteomes" id="UP001231189">
    <property type="component" value="Unassembled WGS sequence"/>
</dbReference>
<feature type="region of interest" description="Disordered" evidence="4">
    <location>
        <begin position="1"/>
        <end position="29"/>
    </location>
</feature>
<feature type="compositionally biased region" description="Low complexity" evidence="4">
    <location>
        <begin position="1099"/>
        <end position="1108"/>
    </location>
</feature>
<feature type="compositionally biased region" description="Basic and acidic residues" evidence="4">
    <location>
        <begin position="1050"/>
        <end position="1059"/>
    </location>
</feature>
<feature type="region of interest" description="Disordered" evidence="4">
    <location>
        <begin position="989"/>
        <end position="1009"/>
    </location>
</feature>
<evidence type="ECO:0000256" key="4">
    <source>
        <dbReference type="SAM" id="MobiDB-lite"/>
    </source>
</evidence>
<evidence type="ECO:0000313" key="9">
    <source>
        <dbReference type="Proteomes" id="UP001231189"/>
    </source>
</evidence>
<keyword evidence="3" id="KW-0175">Coiled coil</keyword>
<evidence type="ECO:0000256" key="5">
    <source>
        <dbReference type="SAM" id="Phobius"/>
    </source>
</evidence>
<dbReference type="InterPro" id="IPR040047">
    <property type="entry name" value="VPS50"/>
</dbReference>
<dbReference type="EMBL" id="JAUUTY010000001">
    <property type="protein sequence ID" value="KAK1695773.1"/>
    <property type="molecule type" value="Genomic_DNA"/>
</dbReference>
<dbReference type="Gene3D" id="3.40.50.2000">
    <property type="entry name" value="Glycogen Phosphorylase B"/>
    <property type="match status" value="1"/>
</dbReference>
<feature type="region of interest" description="Disordered" evidence="4">
    <location>
        <begin position="559"/>
        <end position="579"/>
    </location>
</feature>
<gene>
    <name evidence="8" type="ORF">QYE76_012470</name>
</gene>
<dbReference type="GO" id="GO:0005829">
    <property type="term" value="C:cytosol"/>
    <property type="evidence" value="ECO:0007669"/>
    <property type="project" value="GOC"/>
</dbReference>
<keyword evidence="5" id="KW-0812">Transmembrane</keyword>
<dbReference type="InterPro" id="IPR019514">
    <property type="entry name" value="Syndetin_C"/>
</dbReference>
<accession>A0AAD8U139</accession>